<sequence>MSAWTLRGTGRRDADTWNQLHAVTESWTAAWADVEGFHLETMPATPPVTTHVWAWSTGRWLRVRIDGAHWWAALLANNNEQEDDLWTTSESIAEPSITPLRHWMPDEGQVKQYRGSDNVLGEHSMIQITPLRRTTAAFLGHASTHQA</sequence>
<keyword evidence="2" id="KW-1185">Reference proteome</keyword>
<reference evidence="1 2" key="1">
    <citation type="submission" date="2020-07" db="EMBL/GenBank/DDBJ databases">
        <title>Sequencing the genomes of 1000 actinobacteria strains.</title>
        <authorList>
            <person name="Klenk H.-P."/>
        </authorList>
    </citation>
    <scope>NUCLEOTIDE SEQUENCE [LARGE SCALE GENOMIC DNA]</scope>
    <source>
        <strain evidence="1 2">DSM 45975</strain>
    </source>
</reference>
<evidence type="ECO:0000313" key="1">
    <source>
        <dbReference type="EMBL" id="MBA8825284.1"/>
    </source>
</evidence>
<gene>
    <name evidence="1" type="ORF">FHX42_002635</name>
</gene>
<dbReference type="RefSeq" id="WP_182544488.1">
    <property type="nucleotide sequence ID" value="NZ_JACGWZ010000003.1"/>
</dbReference>
<name>A0A839DUY4_9PSEU</name>
<comment type="caution">
    <text evidence="1">The sequence shown here is derived from an EMBL/GenBank/DDBJ whole genome shotgun (WGS) entry which is preliminary data.</text>
</comment>
<organism evidence="1 2">
    <name type="scientific">Halosaccharopolyspora lacisalsi</name>
    <dbReference type="NCBI Taxonomy" id="1000566"/>
    <lineage>
        <taxon>Bacteria</taxon>
        <taxon>Bacillati</taxon>
        <taxon>Actinomycetota</taxon>
        <taxon>Actinomycetes</taxon>
        <taxon>Pseudonocardiales</taxon>
        <taxon>Pseudonocardiaceae</taxon>
        <taxon>Halosaccharopolyspora</taxon>
    </lineage>
</organism>
<dbReference type="EMBL" id="JACGWZ010000003">
    <property type="protein sequence ID" value="MBA8825284.1"/>
    <property type="molecule type" value="Genomic_DNA"/>
</dbReference>
<accession>A0A839DUY4</accession>
<dbReference type="AlphaFoldDB" id="A0A839DUY4"/>
<proteinExistence type="predicted"/>
<protein>
    <submittedName>
        <fullName evidence="1">Uncharacterized protein</fullName>
    </submittedName>
</protein>
<dbReference type="Proteomes" id="UP000569329">
    <property type="component" value="Unassembled WGS sequence"/>
</dbReference>
<evidence type="ECO:0000313" key="2">
    <source>
        <dbReference type="Proteomes" id="UP000569329"/>
    </source>
</evidence>